<dbReference type="Gene3D" id="1.10.20.10">
    <property type="entry name" value="Histone, subunit A"/>
    <property type="match status" value="1"/>
</dbReference>
<evidence type="ECO:0000256" key="3">
    <source>
        <dbReference type="ARBA" id="ARBA00008264"/>
    </source>
</evidence>
<proteinExistence type="inferred from homology"/>
<evidence type="ECO:0000256" key="5">
    <source>
        <dbReference type="ARBA" id="ARBA00022490"/>
    </source>
</evidence>
<keyword evidence="6" id="KW-0238">DNA-binding</keyword>
<dbReference type="PANTHER" id="PTHR47828">
    <property type="entry name" value="ARCHAEAL HISTONE A"/>
    <property type="match status" value="1"/>
</dbReference>
<dbReference type="InterPro" id="IPR050947">
    <property type="entry name" value="Archaeal_histone_HMF"/>
</dbReference>
<comment type="caution">
    <text evidence="8">The sequence shown here is derived from an EMBL/GenBank/DDBJ whole genome shotgun (WGS) entry which is preliminary data.</text>
</comment>
<evidence type="ECO:0000256" key="6">
    <source>
        <dbReference type="ARBA" id="ARBA00023125"/>
    </source>
</evidence>
<dbReference type="Pfam" id="PF00808">
    <property type="entry name" value="CBFD_NFYB_HMF"/>
    <property type="match status" value="1"/>
</dbReference>
<keyword evidence="4" id="KW-0158">Chromosome</keyword>
<evidence type="ECO:0000259" key="7">
    <source>
        <dbReference type="Pfam" id="PF00808"/>
    </source>
</evidence>
<feature type="domain" description="Transcription factor CBF/NF-Y/archaeal histone" evidence="7">
    <location>
        <begin position="3"/>
        <end position="65"/>
    </location>
</feature>
<dbReference type="GO" id="GO:0046982">
    <property type="term" value="F:protein heterodimerization activity"/>
    <property type="evidence" value="ECO:0007669"/>
    <property type="project" value="InterPro"/>
</dbReference>
<dbReference type="Proteomes" id="UP000070184">
    <property type="component" value="Unassembled WGS sequence"/>
</dbReference>
<evidence type="ECO:0000313" key="9">
    <source>
        <dbReference type="Proteomes" id="UP000070184"/>
    </source>
</evidence>
<dbReference type="PANTHER" id="PTHR47828:SF1">
    <property type="entry name" value="ARCHAEAL HISTONE A"/>
    <property type="match status" value="1"/>
</dbReference>
<keyword evidence="5" id="KW-0963">Cytoplasm</keyword>
<protein>
    <submittedName>
        <fullName evidence="8">Histone</fullName>
    </submittedName>
</protein>
<dbReference type="EMBL" id="LHXK01000001">
    <property type="protein sequence ID" value="KXA90661.1"/>
    <property type="molecule type" value="Genomic_DNA"/>
</dbReference>
<dbReference type="GO" id="GO:0005694">
    <property type="term" value="C:chromosome"/>
    <property type="evidence" value="ECO:0007669"/>
    <property type="project" value="UniProtKB-SubCell"/>
</dbReference>
<evidence type="ECO:0000256" key="1">
    <source>
        <dbReference type="ARBA" id="ARBA00004286"/>
    </source>
</evidence>
<name>A0A133U8Y3_9EURY</name>
<gene>
    <name evidence="8" type="ORF">AKJ61_00005</name>
</gene>
<organism evidence="8 9">
    <name type="scientific">candidate division MSBL1 archaeon SCGC-AAA259B11</name>
    <dbReference type="NCBI Taxonomy" id="1698260"/>
    <lineage>
        <taxon>Archaea</taxon>
        <taxon>Methanobacteriati</taxon>
        <taxon>Methanobacteriota</taxon>
        <taxon>candidate division MSBL1</taxon>
    </lineage>
</organism>
<accession>A0A133U8Y3</accession>
<dbReference type="NCBIfam" id="NF043032">
    <property type="entry name" value="archaea_histone"/>
    <property type="match status" value="1"/>
</dbReference>
<evidence type="ECO:0000313" key="8">
    <source>
        <dbReference type="EMBL" id="KXA90661.1"/>
    </source>
</evidence>
<sequence length="67" mass="7488">MLELPETSVDRIIRRAGGIRVSKTAAKELTEIIEKYALEIATEATTLAKHAGRKTVRDVDIRLALKR</sequence>
<dbReference type="CDD" id="cd22909">
    <property type="entry name" value="HFD_archaea_histone-like"/>
    <property type="match status" value="1"/>
</dbReference>
<dbReference type="InterPro" id="IPR050004">
    <property type="entry name" value="HmfB-like"/>
</dbReference>
<dbReference type="GO" id="GO:0005737">
    <property type="term" value="C:cytoplasm"/>
    <property type="evidence" value="ECO:0007669"/>
    <property type="project" value="UniProtKB-SubCell"/>
</dbReference>
<keyword evidence="9" id="KW-1185">Reference proteome</keyword>
<comment type="subcellular location">
    <subcellularLocation>
        <location evidence="1">Chromosome</location>
    </subcellularLocation>
    <subcellularLocation>
        <location evidence="2">Cytoplasm</location>
    </subcellularLocation>
</comment>
<reference evidence="8 9" key="1">
    <citation type="journal article" date="2016" name="Sci. Rep.">
        <title>Metabolic traits of an uncultured archaeal lineage -MSBL1- from brine pools of the Red Sea.</title>
        <authorList>
            <person name="Mwirichia R."/>
            <person name="Alam I."/>
            <person name="Rashid M."/>
            <person name="Vinu M."/>
            <person name="Ba-Alawi W."/>
            <person name="Anthony Kamau A."/>
            <person name="Kamanda Ngugi D."/>
            <person name="Goker M."/>
            <person name="Klenk H.P."/>
            <person name="Bajic V."/>
            <person name="Stingl U."/>
        </authorList>
    </citation>
    <scope>NUCLEOTIDE SEQUENCE [LARGE SCALE GENOMIC DNA]</scope>
    <source>
        <strain evidence="8">SCGC-AAA259B11</strain>
    </source>
</reference>
<dbReference type="AlphaFoldDB" id="A0A133U8Y3"/>
<dbReference type="InterPro" id="IPR009072">
    <property type="entry name" value="Histone-fold"/>
</dbReference>
<comment type="similarity">
    <text evidence="3">Belongs to the archaeal histone HMF family.</text>
</comment>
<dbReference type="GO" id="GO:0003677">
    <property type="term" value="F:DNA binding"/>
    <property type="evidence" value="ECO:0007669"/>
    <property type="project" value="UniProtKB-KW"/>
</dbReference>
<dbReference type="InterPro" id="IPR003958">
    <property type="entry name" value="CBFA_NFYB_domain"/>
</dbReference>
<evidence type="ECO:0000256" key="4">
    <source>
        <dbReference type="ARBA" id="ARBA00022454"/>
    </source>
</evidence>
<evidence type="ECO:0000256" key="2">
    <source>
        <dbReference type="ARBA" id="ARBA00004496"/>
    </source>
</evidence>
<dbReference type="SUPFAM" id="SSF47113">
    <property type="entry name" value="Histone-fold"/>
    <property type="match status" value="1"/>
</dbReference>